<dbReference type="GO" id="GO:0006352">
    <property type="term" value="P:DNA-templated transcription initiation"/>
    <property type="evidence" value="ECO:0007669"/>
    <property type="project" value="InterPro"/>
</dbReference>
<comment type="caution">
    <text evidence="4">The sequence shown here is derived from an EMBL/GenBank/DDBJ whole genome shotgun (WGS) entry which is preliminary data.</text>
</comment>
<dbReference type="Pfam" id="PF08281">
    <property type="entry name" value="Sigma70_r4_2"/>
    <property type="match status" value="1"/>
</dbReference>
<dbReference type="NCBIfam" id="TIGR02957">
    <property type="entry name" value="SigX4"/>
    <property type="match status" value="1"/>
</dbReference>
<comment type="subunit">
    <text evidence="1">Interacts transiently with the RNA polymerase catalytic core formed by RpoA, RpoB, RpoC and RpoZ (2 alpha, 1 beta, 1 beta' and 1 omega subunit) to form the RNA polymerase holoenzyme that can initiate transcription.</text>
</comment>
<dbReference type="InterPro" id="IPR013324">
    <property type="entry name" value="RNA_pol_sigma_r3/r4-like"/>
</dbReference>
<dbReference type="Gene3D" id="1.10.10.10">
    <property type="entry name" value="Winged helix-like DNA-binding domain superfamily/Winged helix DNA-binding domain"/>
    <property type="match status" value="1"/>
</dbReference>
<protein>
    <submittedName>
        <fullName evidence="4">RNA polymerase sigma-70 factor</fullName>
    </submittedName>
</protein>
<evidence type="ECO:0000313" key="5">
    <source>
        <dbReference type="Proteomes" id="UP001151071"/>
    </source>
</evidence>
<keyword evidence="5" id="KW-1185">Reference proteome</keyword>
<dbReference type="PANTHER" id="PTHR30173">
    <property type="entry name" value="SIGMA 19 FACTOR"/>
    <property type="match status" value="1"/>
</dbReference>
<dbReference type="PANTHER" id="PTHR30173:SF36">
    <property type="entry name" value="ECF RNA POLYMERASE SIGMA FACTOR SIGJ"/>
    <property type="match status" value="1"/>
</dbReference>
<dbReference type="GO" id="GO:0003677">
    <property type="term" value="F:DNA binding"/>
    <property type="evidence" value="ECO:0007669"/>
    <property type="project" value="InterPro"/>
</dbReference>
<dbReference type="InterPro" id="IPR052704">
    <property type="entry name" value="ECF_Sigma-70_Domain"/>
</dbReference>
<dbReference type="EMBL" id="JAPYYP010000002">
    <property type="protein sequence ID" value="MDA5107102.1"/>
    <property type="molecule type" value="Genomic_DNA"/>
</dbReference>
<dbReference type="InterPro" id="IPR014303">
    <property type="entry name" value="RNA_pol_sigma-70_ECF"/>
</dbReference>
<feature type="domain" description="RNA polymerase sigma-70 region 2" evidence="2">
    <location>
        <begin position="7"/>
        <end position="72"/>
    </location>
</feature>
<dbReference type="InterPro" id="IPR007627">
    <property type="entry name" value="RNA_pol_sigma70_r2"/>
</dbReference>
<dbReference type="AlphaFoldDB" id="A0A9X3Z1V4"/>
<dbReference type="InterPro" id="IPR032710">
    <property type="entry name" value="NTF2-like_dom_sf"/>
</dbReference>
<dbReference type="InterPro" id="IPR013249">
    <property type="entry name" value="RNA_pol_sigma70_r4_t2"/>
</dbReference>
<gene>
    <name evidence="4" type="ORF">O3V59_01890</name>
</gene>
<evidence type="ECO:0000259" key="2">
    <source>
        <dbReference type="Pfam" id="PF04542"/>
    </source>
</evidence>
<dbReference type="SUPFAM" id="SSF88659">
    <property type="entry name" value="Sigma3 and sigma4 domains of RNA polymerase sigma factors"/>
    <property type="match status" value="1"/>
</dbReference>
<dbReference type="NCBIfam" id="NF007214">
    <property type="entry name" value="PRK09636.1"/>
    <property type="match status" value="1"/>
</dbReference>
<dbReference type="SUPFAM" id="SSF88946">
    <property type="entry name" value="Sigma2 domain of RNA polymerase sigma factors"/>
    <property type="match status" value="1"/>
</dbReference>
<dbReference type="Gene3D" id="1.10.1740.10">
    <property type="match status" value="1"/>
</dbReference>
<name>A0A9X3Z1V4_9BACL</name>
<dbReference type="SUPFAM" id="SSF54427">
    <property type="entry name" value="NTF2-like"/>
    <property type="match status" value="1"/>
</dbReference>
<dbReference type="GO" id="GO:0016987">
    <property type="term" value="F:sigma factor activity"/>
    <property type="evidence" value="ECO:0007669"/>
    <property type="project" value="InterPro"/>
</dbReference>
<dbReference type="Proteomes" id="UP001151071">
    <property type="component" value="Unassembled WGS sequence"/>
</dbReference>
<sequence>MTDVAQLYTTYKPLLFSLAYRMVGTITDAEDMVQDTFLSLERTRTDEIHNIKAFLCRTLTNKCIDFLRRARKQREVYVGPWLPEPLVLTSEEGDPVHEVMTHDRLSIACLMLMESLSPTERAVFVLREVLACDYREIAELVGKTEANCRKIFSRVRQKLSHRLPDEPIDYAQHKQLVERFLAAMRDGDADTLLALLVEEVTLYSDGGGKVRAAIFPICTRERVLAFLLGVAKKTSAFRAGRMANVNGMPGLLCVRDNRLFAVMSCSVRSGRVEAIYLILNPEKLRHVPAMETT</sequence>
<dbReference type="NCBIfam" id="TIGR02937">
    <property type="entry name" value="sigma70-ECF"/>
    <property type="match status" value="1"/>
</dbReference>
<dbReference type="InterPro" id="IPR013325">
    <property type="entry name" value="RNA_pol_sigma_r2"/>
</dbReference>
<dbReference type="RefSeq" id="WP_271139365.1">
    <property type="nucleotide sequence ID" value="NZ_JAPYYP010000002.1"/>
</dbReference>
<dbReference type="Pfam" id="PF04542">
    <property type="entry name" value="Sigma70_r2"/>
    <property type="match status" value="1"/>
</dbReference>
<organism evidence="4 5">
    <name type="scientific">Brevibacillus thermoruber</name>
    <dbReference type="NCBI Taxonomy" id="33942"/>
    <lineage>
        <taxon>Bacteria</taxon>
        <taxon>Bacillati</taxon>
        <taxon>Bacillota</taxon>
        <taxon>Bacilli</taxon>
        <taxon>Bacillales</taxon>
        <taxon>Paenibacillaceae</taxon>
        <taxon>Brevibacillus</taxon>
    </lineage>
</organism>
<dbReference type="InterPro" id="IPR036388">
    <property type="entry name" value="WH-like_DNA-bd_sf"/>
</dbReference>
<dbReference type="Gene3D" id="3.10.450.50">
    <property type="match status" value="1"/>
</dbReference>
<dbReference type="InterPro" id="IPR014284">
    <property type="entry name" value="RNA_pol_sigma-70_dom"/>
</dbReference>
<evidence type="ECO:0000256" key="1">
    <source>
        <dbReference type="ARBA" id="ARBA00011344"/>
    </source>
</evidence>
<reference evidence="4" key="1">
    <citation type="submission" date="2022-12" db="EMBL/GenBank/DDBJ databases">
        <title>Draft genome sequence of the thermophilic strain Brevibacillus thermoruber HT42, isolated from Los Humeros, Puebla, Mexico, with biotechnological potential.</title>
        <authorList>
            <person name="Lara Sanchez J."/>
            <person name="Solis Palacios R."/>
            <person name="Bustos Baena A.S."/>
            <person name="Ruz Baez A.E."/>
            <person name="Espinosa Luna G."/>
            <person name="Oliart Ros R.M."/>
        </authorList>
    </citation>
    <scope>NUCLEOTIDE SEQUENCE</scope>
    <source>
        <strain evidence="4">HT42</strain>
    </source>
</reference>
<feature type="domain" description="RNA polymerase sigma factor 70 region 4 type 2" evidence="3">
    <location>
        <begin position="111"/>
        <end position="159"/>
    </location>
</feature>
<evidence type="ECO:0000313" key="4">
    <source>
        <dbReference type="EMBL" id="MDA5107102.1"/>
    </source>
</evidence>
<accession>A0A9X3Z1V4</accession>
<proteinExistence type="predicted"/>
<evidence type="ECO:0000259" key="3">
    <source>
        <dbReference type="Pfam" id="PF08281"/>
    </source>
</evidence>